<dbReference type="Gene3D" id="3.50.30.10">
    <property type="entry name" value="Phosphohistidine domain"/>
    <property type="match status" value="1"/>
</dbReference>
<dbReference type="AlphaFoldDB" id="A0A1I2TZP9"/>
<dbReference type="STRING" id="269670.SAMN02982927_02489"/>
<dbReference type="Pfam" id="PF01989">
    <property type="entry name" value="AcnX_swivel_put"/>
    <property type="match status" value="1"/>
</dbReference>
<reference evidence="4" key="1">
    <citation type="submission" date="2016-10" db="EMBL/GenBank/DDBJ databases">
        <authorList>
            <person name="Varghese N."/>
            <person name="Submissions S."/>
        </authorList>
    </citation>
    <scope>NUCLEOTIDE SEQUENCE [LARGE SCALE GENOMIC DNA]</scope>
    <source>
        <strain evidence="4">ATCC 700379</strain>
    </source>
</reference>
<dbReference type="PIRSF" id="PIRSF004966">
    <property type="entry name" value="UCP004966"/>
    <property type="match status" value="1"/>
</dbReference>
<name>A0A1I2TZP9_9BACL</name>
<organism evidence="3 4">
    <name type="scientific">Sporolactobacillus nakayamae</name>
    <dbReference type="NCBI Taxonomy" id="269670"/>
    <lineage>
        <taxon>Bacteria</taxon>
        <taxon>Bacillati</taxon>
        <taxon>Bacillota</taxon>
        <taxon>Bacilli</taxon>
        <taxon>Bacillales</taxon>
        <taxon>Sporolactobacillaceae</taxon>
        <taxon>Sporolactobacillus</taxon>
    </lineage>
</organism>
<evidence type="ECO:0000259" key="2">
    <source>
        <dbReference type="Pfam" id="PF01989"/>
    </source>
</evidence>
<protein>
    <submittedName>
        <fullName evidence="3">Predicted aconitase subunit 2</fullName>
    </submittedName>
</protein>
<evidence type="ECO:0000313" key="4">
    <source>
        <dbReference type="Proteomes" id="UP000198752"/>
    </source>
</evidence>
<dbReference type="GO" id="GO:0016829">
    <property type="term" value="F:lyase activity"/>
    <property type="evidence" value="ECO:0007669"/>
    <property type="project" value="UniProtKB-KW"/>
</dbReference>
<dbReference type="RefSeq" id="WP_093673430.1">
    <property type="nucleotide sequence ID" value="NZ_FOOY01000018.1"/>
</dbReference>
<gene>
    <name evidence="3" type="ORF">SAMN02982927_02489</name>
</gene>
<dbReference type="OrthoDB" id="9815264at2"/>
<dbReference type="InterPro" id="IPR002840">
    <property type="entry name" value="PMDh-S-like_dom"/>
</dbReference>
<dbReference type="CDD" id="cd01356">
    <property type="entry name" value="AcnX_swivel"/>
    <property type="match status" value="1"/>
</dbReference>
<sequence>MSETYACHKVSEGVIEGDVLISTDDFCFYLVDPKTGVVIEKNHCLEGQSIADKILVFPSGKGSSVVQADGMYQLKMTGKGPKALIIKYPDTVLVASSIIMEMPVVDRVPKSFYEQVKNGDKLRVDADQGTLTILS</sequence>
<dbReference type="SUPFAM" id="SSF52016">
    <property type="entry name" value="LeuD/IlvD-like"/>
    <property type="match status" value="1"/>
</dbReference>
<evidence type="ECO:0000313" key="3">
    <source>
        <dbReference type="EMBL" id="SFG70294.1"/>
    </source>
</evidence>
<dbReference type="InterPro" id="IPR012016">
    <property type="entry name" value="PMDh-S-like"/>
</dbReference>
<accession>A0A1I2TZP9</accession>
<dbReference type="EMBL" id="FOOY01000018">
    <property type="protein sequence ID" value="SFG70294.1"/>
    <property type="molecule type" value="Genomic_DNA"/>
</dbReference>
<keyword evidence="1" id="KW-0456">Lyase</keyword>
<evidence type="ECO:0000256" key="1">
    <source>
        <dbReference type="ARBA" id="ARBA00023239"/>
    </source>
</evidence>
<keyword evidence="4" id="KW-1185">Reference proteome</keyword>
<dbReference type="Proteomes" id="UP000198752">
    <property type="component" value="Unassembled WGS sequence"/>
</dbReference>
<proteinExistence type="predicted"/>
<feature type="domain" description="Phosphomevalonate dehydratase small subunit-like" evidence="2">
    <location>
        <begin position="29"/>
        <end position="105"/>
    </location>
</feature>